<dbReference type="RefSeq" id="WP_271322039.1">
    <property type="nucleotide sequence ID" value="NZ_JAAGKO020000037.1"/>
</dbReference>
<organism evidence="2">
    <name type="scientific">Streptantibioticus silvisoli</name>
    <dbReference type="NCBI Taxonomy" id="2705255"/>
    <lineage>
        <taxon>Bacteria</taxon>
        <taxon>Bacillati</taxon>
        <taxon>Actinomycetota</taxon>
        <taxon>Actinomycetes</taxon>
        <taxon>Kitasatosporales</taxon>
        <taxon>Streptomycetaceae</taxon>
        <taxon>Streptantibioticus</taxon>
    </lineage>
</organism>
<accession>A0AA90H6Z4</accession>
<dbReference type="EMBL" id="JABXJJ020000012">
    <property type="protein sequence ID" value="MDI5969950.1"/>
    <property type="molecule type" value="Genomic_DNA"/>
</dbReference>
<sequence>MIGSRQPTGGRMGREQIRGIVAALGGLLNVLRKAAPEGEAEVYHELGPILIYDHET</sequence>
<evidence type="ECO:0000313" key="1">
    <source>
        <dbReference type="EMBL" id="MDI5965533.1"/>
    </source>
</evidence>
<reference evidence="2 3" key="1">
    <citation type="submission" date="2023-05" db="EMBL/GenBank/DDBJ databases">
        <title>Streptantibioticus silvisoli sp. nov., acidotolerant actinomycetes 1 from pine litter.</title>
        <authorList>
            <person name="Swiecimska M."/>
            <person name="Golinska P."/>
            <person name="Sangal V."/>
            <person name="Wachnowicz B."/>
            <person name="Goodfellow M."/>
        </authorList>
    </citation>
    <scope>NUCLEOTIDE SEQUENCE</scope>
    <source>
        <strain evidence="2">SL13</strain>
        <strain evidence="1 3">SL54</strain>
    </source>
</reference>
<evidence type="ECO:0000313" key="3">
    <source>
        <dbReference type="Proteomes" id="UP001156398"/>
    </source>
</evidence>
<dbReference type="EMBL" id="JAAGKO020000037">
    <property type="protein sequence ID" value="MDI5965533.1"/>
    <property type="molecule type" value="Genomic_DNA"/>
</dbReference>
<proteinExistence type="predicted"/>
<protein>
    <submittedName>
        <fullName evidence="2">Uncharacterized protein</fullName>
    </submittedName>
</protein>
<dbReference type="Proteomes" id="UP001156398">
    <property type="component" value="Unassembled WGS sequence"/>
</dbReference>
<keyword evidence="3" id="KW-1185">Reference proteome</keyword>
<comment type="caution">
    <text evidence="2">The sequence shown here is derived from an EMBL/GenBank/DDBJ whole genome shotgun (WGS) entry which is preliminary data.</text>
</comment>
<name>A0AA90H6Z4_9ACTN</name>
<evidence type="ECO:0000313" key="2">
    <source>
        <dbReference type="EMBL" id="MDI5969950.1"/>
    </source>
</evidence>
<dbReference type="AlphaFoldDB" id="A0AA90H6Z4"/>
<gene>
    <name evidence="1" type="ORF">POF43_022875</name>
    <name evidence="2" type="ORF">POF50_011475</name>
</gene>